<dbReference type="GO" id="GO:0046983">
    <property type="term" value="F:protein dimerization activity"/>
    <property type="evidence" value="ECO:0007669"/>
    <property type="project" value="InterPro"/>
</dbReference>
<reference evidence="7 8" key="1">
    <citation type="submission" date="2024-01" db="EMBL/GenBank/DDBJ databases">
        <title>The complete chloroplast genome sequence of Lithospermum erythrorhizon: insights into the phylogenetic relationship among Boraginaceae species and the maternal lineages of purple gromwells.</title>
        <authorList>
            <person name="Okada T."/>
            <person name="Watanabe K."/>
        </authorList>
    </citation>
    <scope>NUCLEOTIDE SEQUENCE [LARGE SCALE GENOMIC DNA]</scope>
</reference>
<dbReference type="PANTHER" id="PTHR31945">
    <property type="entry name" value="TRANSCRIPTION FACTOR SCREAM2-RELATED"/>
    <property type="match status" value="1"/>
</dbReference>
<dbReference type="Gene3D" id="4.10.280.10">
    <property type="entry name" value="Helix-loop-helix DNA-binding domain"/>
    <property type="match status" value="1"/>
</dbReference>
<dbReference type="Pfam" id="PF22754">
    <property type="entry name" value="bHLH-TF_ACT-like_plant"/>
    <property type="match status" value="1"/>
</dbReference>
<dbReference type="AlphaFoldDB" id="A0AAV3Q4U5"/>
<comment type="subcellular location">
    <subcellularLocation>
        <location evidence="1">Nucleus</location>
    </subcellularLocation>
</comment>
<keyword evidence="5" id="KW-0175">Coiled coil</keyword>
<organism evidence="7 8">
    <name type="scientific">Lithospermum erythrorhizon</name>
    <name type="common">Purple gromwell</name>
    <name type="synonym">Lithospermum officinale var. erythrorhizon</name>
    <dbReference type="NCBI Taxonomy" id="34254"/>
    <lineage>
        <taxon>Eukaryota</taxon>
        <taxon>Viridiplantae</taxon>
        <taxon>Streptophyta</taxon>
        <taxon>Embryophyta</taxon>
        <taxon>Tracheophyta</taxon>
        <taxon>Spermatophyta</taxon>
        <taxon>Magnoliopsida</taxon>
        <taxon>eudicotyledons</taxon>
        <taxon>Gunneridae</taxon>
        <taxon>Pentapetalae</taxon>
        <taxon>asterids</taxon>
        <taxon>lamiids</taxon>
        <taxon>Boraginales</taxon>
        <taxon>Boraginaceae</taxon>
        <taxon>Boraginoideae</taxon>
        <taxon>Lithospermeae</taxon>
        <taxon>Lithospermum</taxon>
    </lineage>
</organism>
<keyword evidence="3" id="KW-0804">Transcription</keyword>
<dbReference type="PANTHER" id="PTHR31945:SF20">
    <property type="entry name" value="TRANSCRIPTION FACTOR DYT1"/>
    <property type="match status" value="1"/>
</dbReference>
<keyword evidence="8" id="KW-1185">Reference proteome</keyword>
<feature type="coiled-coil region" evidence="5">
    <location>
        <begin position="7"/>
        <end position="41"/>
    </location>
</feature>
<dbReference type="InterPro" id="IPR054502">
    <property type="entry name" value="bHLH-TF_ACT-like_plant"/>
</dbReference>
<sequence length="128" mass="14477">MTKANIVNDAITYIEELQNQVSELTNQLQEMEVTEEEGEMKLRGIEPEVEVARIDETKLWIKMVCPKKEGAFTKLMEAITALGFEPNNASGITSRGALLVTLHVEEIFRRPTDVRKIQESLLETITSI</sequence>
<dbReference type="GO" id="GO:0003700">
    <property type="term" value="F:DNA-binding transcription factor activity"/>
    <property type="evidence" value="ECO:0007669"/>
    <property type="project" value="TreeGrafter"/>
</dbReference>
<evidence type="ECO:0000256" key="4">
    <source>
        <dbReference type="ARBA" id="ARBA00023242"/>
    </source>
</evidence>
<evidence type="ECO:0000256" key="1">
    <source>
        <dbReference type="ARBA" id="ARBA00004123"/>
    </source>
</evidence>
<evidence type="ECO:0000313" key="7">
    <source>
        <dbReference type="EMBL" id="GAA0158396.1"/>
    </source>
</evidence>
<gene>
    <name evidence="7" type="ORF">LIER_38636</name>
</gene>
<evidence type="ECO:0000313" key="8">
    <source>
        <dbReference type="Proteomes" id="UP001454036"/>
    </source>
</evidence>
<keyword evidence="4" id="KW-0539">Nucleus</keyword>
<dbReference type="InterPro" id="IPR051358">
    <property type="entry name" value="TF_AMS/ICE1/BHLH6-like"/>
</dbReference>
<dbReference type="InterPro" id="IPR036638">
    <property type="entry name" value="HLH_DNA-bd_sf"/>
</dbReference>
<protein>
    <recommendedName>
        <fullName evidence="6">Plant bHLH transcription factor ACT-like domain-containing protein</fullName>
    </recommendedName>
</protein>
<dbReference type="Proteomes" id="UP001454036">
    <property type="component" value="Unassembled WGS sequence"/>
</dbReference>
<evidence type="ECO:0000256" key="2">
    <source>
        <dbReference type="ARBA" id="ARBA00023015"/>
    </source>
</evidence>
<proteinExistence type="predicted"/>
<feature type="domain" description="Plant bHLH transcription factor ACT-like" evidence="6">
    <location>
        <begin position="48"/>
        <end position="125"/>
    </location>
</feature>
<keyword evidence="2" id="KW-0805">Transcription regulation</keyword>
<comment type="caution">
    <text evidence="7">The sequence shown here is derived from an EMBL/GenBank/DDBJ whole genome shotgun (WGS) entry which is preliminary data.</text>
</comment>
<evidence type="ECO:0000256" key="5">
    <source>
        <dbReference type="SAM" id="Coils"/>
    </source>
</evidence>
<dbReference type="GO" id="GO:0043565">
    <property type="term" value="F:sequence-specific DNA binding"/>
    <property type="evidence" value="ECO:0007669"/>
    <property type="project" value="TreeGrafter"/>
</dbReference>
<dbReference type="EMBL" id="BAABME010019807">
    <property type="protein sequence ID" value="GAA0158396.1"/>
    <property type="molecule type" value="Genomic_DNA"/>
</dbReference>
<name>A0AAV3Q4U5_LITER</name>
<evidence type="ECO:0000259" key="6">
    <source>
        <dbReference type="Pfam" id="PF22754"/>
    </source>
</evidence>
<accession>A0AAV3Q4U5</accession>
<evidence type="ECO:0000256" key="3">
    <source>
        <dbReference type="ARBA" id="ARBA00023163"/>
    </source>
</evidence>
<dbReference type="GO" id="GO:0005634">
    <property type="term" value="C:nucleus"/>
    <property type="evidence" value="ECO:0007669"/>
    <property type="project" value="UniProtKB-SubCell"/>
</dbReference>